<dbReference type="PIRSF" id="PIRSF028141">
    <property type="entry name" value="C-di-GMP_BP_PA4608"/>
    <property type="match status" value="1"/>
</dbReference>
<evidence type="ECO:0000313" key="2">
    <source>
        <dbReference type="EMBL" id="KYC28936.1"/>
    </source>
</evidence>
<dbReference type="SUPFAM" id="SSF141371">
    <property type="entry name" value="PilZ domain-like"/>
    <property type="match status" value="1"/>
</dbReference>
<dbReference type="InterPro" id="IPR027021">
    <property type="entry name" value="C-di-GMP_BP_PA4608"/>
</dbReference>
<dbReference type="OrthoDB" id="5298508at2"/>
<evidence type="ECO:0000256" key="1">
    <source>
        <dbReference type="PIRNR" id="PIRNR028141"/>
    </source>
</evidence>
<gene>
    <name evidence="2" type="ORF">ACY05_03535</name>
</gene>
<organism evidence="2 3">
    <name type="scientific">Sterolibacterium denitrificans</name>
    <dbReference type="NCBI Taxonomy" id="157592"/>
    <lineage>
        <taxon>Bacteria</taxon>
        <taxon>Pseudomonadati</taxon>
        <taxon>Pseudomonadota</taxon>
        <taxon>Betaproteobacteria</taxon>
        <taxon>Nitrosomonadales</taxon>
        <taxon>Sterolibacteriaceae</taxon>
        <taxon>Sterolibacterium</taxon>
    </lineage>
</organism>
<dbReference type="Pfam" id="PF07238">
    <property type="entry name" value="PilZ"/>
    <property type="match status" value="1"/>
</dbReference>
<dbReference type="GO" id="GO:0035438">
    <property type="term" value="F:cyclic-di-GMP binding"/>
    <property type="evidence" value="ECO:0007669"/>
    <property type="project" value="InterPro"/>
</dbReference>
<dbReference type="EMBL" id="LFZK01000002">
    <property type="protein sequence ID" value="KYC28936.1"/>
    <property type="molecule type" value="Genomic_DNA"/>
</dbReference>
<reference evidence="2 3" key="1">
    <citation type="journal article" date="2016" name="ISME J.">
        <title>Integrated multi-omics analyses reveal the biochemical mechanisms and phylogenetic relevance of anaerobic androgen biodegradation in the environment.</title>
        <authorList>
            <person name="Yang F.C."/>
            <person name="Chen Y.L."/>
            <person name="Tang S.L."/>
            <person name="Yu C.P."/>
            <person name="Wang P.H."/>
            <person name="Ismail W."/>
            <person name="Wang C.H."/>
            <person name="Ding J.Y."/>
            <person name="Yang C.Y."/>
            <person name="Yang C.Y."/>
            <person name="Chiang Y.R."/>
        </authorList>
    </citation>
    <scope>NUCLEOTIDE SEQUENCE [LARGE SCALE GENOMIC DNA]</scope>
    <source>
        <strain evidence="2 3">DSM 13999</strain>
    </source>
</reference>
<comment type="function">
    <text evidence="1">Binds the second messenger bis-(3'-5') cyclic dimeric guanosine monophosphate (c-di-GMP). Can bind two c-di-GMP molecules per monomer. May play a role in bacterial second-messenger regulated processes. Binding to c-di-GMP induces a conformational change of the C- and N-termini resulting in the exposure of a highly negative surface on one side of the protein to a possible effector protein.</text>
</comment>
<keyword evidence="1" id="KW-0973">c-di-GMP</keyword>
<dbReference type="Proteomes" id="UP000243416">
    <property type="component" value="Unassembled WGS sequence"/>
</dbReference>
<protein>
    <recommendedName>
        <fullName evidence="1">Cyclic diguanosine monophosphate-binding protein</fullName>
        <shortName evidence="1">c-di-GMP-binding protein</shortName>
    </recommendedName>
    <alternativeName>
        <fullName evidence="1">Pilz domain-containing protein</fullName>
    </alternativeName>
</protein>
<evidence type="ECO:0000313" key="3">
    <source>
        <dbReference type="Proteomes" id="UP000243416"/>
    </source>
</evidence>
<dbReference type="RefSeq" id="WP_067170925.1">
    <property type="nucleotide sequence ID" value="NZ_LFZK01000002.1"/>
</dbReference>
<accession>A0A656Z9E7</accession>
<sequence>MSQAQERRDFWRAPFHSPACLVDADGVARAGRLHDLSLKGALLEMPDDWHGQPGERHRLQLELAPEVTIAMQTTVMHRHGCQVGLRCDEIDLDSVTALRRLVELNADDPALLERELAALVQRS</sequence>
<proteinExistence type="predicted"/>
<comment type="caution">
    <text evidence="2">The sequence shown here is derived from an EMBL/GenBank/DDBJ whole genome shotgun (WGS) entry which is preliminary data.</text>
</comment>
<dbReference type="Gene3D" id="2.40.10.220">
    <property type="entry name" value="predicted glycosyltransferase like domains"/>
    <property type="match status" value="1"/>
</dbReference>
<dbReference type="AlphaFoldDB" id="A0A656Z9E7"/>
<comment type="subunit">
    <text evidence="1">Monomer in both c-di-GMP-bound and free forms.</text>
</comment>
<keyword evidence="3" id="KW-1185">Reference proteome</keyword>
<name>A0A656Z9E7_9PROT</name>
<keyword evidence="1" id="KW-0547">Nucleotide-binding</keyword>
<dbReference type="InterPro" id="IPR009875">
    <property type="entry name" value="PilZ_domain"/>
</dbReference>